<evidence type="ECO:0000256" key="2">
    <source>
        <dbReference type="ARBA" id="ARBA00016082"/>
    </source>
</evidence>
<evidence type="ECO:0000313" key="13">
    <source>
        <dbReference type="Proteomes" id="UP000828207"/>
    </source>
</evidence>
<evidence type="ECO:0000256" key="6">
    <source>
        <dbReference type="ARBA" id="ARBA00023125"/>
    </source>
</evidence>
<proteinExistence type="inferred from homology"/>
<dbReference type="RefSeq" id="YP_010842757.1">
    <property type="nucleotide sequence ID" value="NC_079145.1"/>
</dbReference>
<dbReference type="PROSITE" id="PS51898">
    <property type="entry name" value="TYR_RECOMBINASE"/>
    <property type="match status" value="1"/>
</dbReference>
<feature type="domain" description="Core-binding (CB)" evidence="11">
    <location>
        <begin position="48"/>
        <end position="126"/>
    </location>
</feature>
<feature type="domain" description="Tyr recombinase" evidence="10">
    <location>
        <begin position="148"/>
        <end position="314"/>
    </location>
</feature>
<dbReference type="GO" id="GO:0006310">
    <property type="term" value="P:DNA recombination"/>
    <property type="evidence" value="ECO:0007669"/>
    <property type="project" value="UniProtKB-KW"/>
</dbReference>
<dbReference type="SUPFAM" id="SSF56349">
    <property type="entry name" value="DNA breaking-rejoining enzymes"/>
    <property type="match status" value="1"/>
</dbReference>
<evidence type="ECO:0000256" key="7">
    <source>
        <dbReference type="ARBA" id="ARBA00023172"/>
    </source>
</evidence>
<evidence type="ECO:0000256" key="9">
    <source>
        <dbReference type="PROSITE-ProRule" id="PRU01248"/>
    </source>
</evidence>
<dbReference type="GO" id="GO:0015074">
    <property type="term" value="P:DNA integration"/>
    <property type="evidence" value="ECO:0007669"/>
    <property type="project" value="UniProtKB-KW"/>
</dbReference>
<dbReference type="GO" id="GO:0003677">
    <property type="term" value="F:DNA binding"/>
    <property type="evidence" value="ECO:0007669"/>
    <property type="project" value="UniProtKB-UniRule"/>
</dbReference>
<keyword evidence="6 9" id="KW-0238">DNA-binding</keyword>
<keyword evidence="7" id="KW-0233">DNA recombination</keyword>
<dbReference type="PANTHER" id="PTHR30349">
    <property type="entry name" value="PHAGE INTEGRASE-RELATED"/>
    <property type="match status" value="1"/>
</dbReference>
<evidence type="ECO:0000259" key="11">
    <source>
        <dbReference type="PROSITE" id="PS51900"/>
    </source>
</evidence>
<evidence type="ECO:0000256" key="3">
    <source>
        <dbReference type="ARBA" id="ARBA00022679"/>
    </source>
</evidence>
<evidence type="ECO:0000256" key="5">
    <source>
        <dbReference type="ARBA" id="ARBA00022908"/>
    </source>
</evidence>
<keyword evidence="5" id="KW-0229">DNA integration</keyword>
<accession>A0AAE7SNB2</accession>
<dbReference type="PANTHER" id="PTHR30349:SF64">
    <property type="entry name" value="PROPHAGE INTEGRASE INTD-RELATED"/>
    <property type="match status" value="1"/>
</dbReference>
<evidence type="ECO:0000259" key="10">
    <source>
        <dbReference type="PROSITE" id="PS51898"/>
    </source>
</evidence>
<dbReference type="Gene3D" id="1.10.443.10">
    <property type="entry name" value="Intergrase catalytic core"/>
    <property type="match status" value="1"/>
</dbReference>
<dbReference type="GO" id="GO:0075713">
    <property type="term" value="P:establishment of integrated proviral latency"/>
    <property type="evidence" value="ECO:0007669"/>
    <property type="project" value="UniProtKB-KW"/>
</dbReference>
<evidence type="ECO:0000256" key="8">
    <source>
        <dbReference type="ARBA" id="ARBA00023195"/>
    </source>
</evidence>
<sequence>MGLHVAPAVPGGSPALEISDQSSQIGQSLPNGAVTRVNDVTNSTTCSYMPSRVIDQWTTHLRAEGKANRTVKDRRTTLRRLENDLGAPILGATTGDLAEWLSRDDLAPVTRSVYHSMIVGFFGWAISVGHHPGPNPMDPIRAAKRPRRQPRPLTPVQYRRLLDEAGDDHAMRAMLLLAGMQGLRVHEIARFHSRHLDVEARTLEVVGKGGTSYLLPAAGPVIDHARHMPVSGFWFPSQRAKHLGGRTVSERIHLHMIRARVPGTPHALRHTYGTELVAGGTDLRVAQELLRHSSLQTTAIYVAASDERKRDAITRLESLVA</sequence>
<comment type="similarity">
    <text evidence="1">Belongs to the 'phage' integrase family.</text>
</comment>
<dbReference type="PROSITE" id="PS51900">
    <property type="entry name" value="CB"/>
    <property type="match status" value="1"/>
</dbReference>
<keyword evidence="4" id="KW-0378">Hydrolase</keyword>
<dbReference type="GO" id="GO:0016787">
    <property type="term" value="F:hydrolase activity"/>
    <property type="evidence" value="ECO:0007669"/>
    <property type="project" value="UniProtKB-KW"/>
</dbReference>
<dbReference type="EMBL" id="MZ209302">
    <property type="protein sequence ID" value="QXO13127.1"/>
    <property type="molecule type" value="Genomic_DNA"/>
</dbReference>
<keyword evidence="13" id="KW-1185">Reference proteome</keyword>
<name>A0AAE7SNB2_9CAUD</name>
<dbReference type="InterPro" id="IPR002104">
    <property type="entry name" value="Integrase_catalytic"/>
</dbReference>
<evidence type="ECO:0000313" key="12">
    <source>
        <dbReference type="EMBL" id="QXO13127.1"/>
    </source>
</evidence>
<dbReference type="InterPro" id="IPR011010">
    <property type="entry name" value="DNA_brk_join_enz"/>
</dbReference>
<dbReference type="InterPro" id="IPR050090">
    <property type="entry name" value="Tyrosine_recombinase_XerCD"/>
</dbReference>
<protein>
    <recommendedName>
        <fullName evidence="2">Integrase</fullName>
    </recommendedName>
</protein>
<keyword evidence="3" id="KW-0808">Transferase</keyword>
<dbReference type="GO" id="GO:0016740">
    <property type="term" value="F:transferase activity"/>
    <property type="evidence" value="ECO:0007669"/>
    <property type="project" value="UniProtKB-KW"/>
</dbReference>
<dbReference type="InterPro" id="IPR013762">
    <property type="entry name" value="Integrase-like_cat_sf"/>
</dbReference>
<dbReference type="KEGG" id="vg:80559559"/>
<dbReference type="GO" id="GO:0044826">
    <property type="term" value="P:viral genome integration into host DNA"/>
    <property type="evidence" value="ECO:0007669"/>
    <property type="project" value="UniProtKB-KW"/>
</dbReference>
<dbReference type="GeneID" id="80559559"/>
<dbReference type="InterPro" id="IPR044068">
    <property type="entry name" value="CB"/>
</dbReference>
<keyword evidence="8" id="KW-1179">Viral genome integration</keyword>
<keyword evidence="8" id="KW-1160">Virus entry into host cell</keyword>
<gene>
    <name evidence="12" type="primary">30</name>
    <name evidence="12" type="ORF">SEA_JOJO24_30</name>
</gene>
<evidence type="ECO:0000256" key="1">
    <source>
        <dbReference type="ARBA" id="ARBA00008857"/>
    </source>
</evidence>
<evidence type="ECO:0000256" key="4">
    <source>
        <dbReference type="ARBA" id="ARBA00022801"/>
    </source>
</evidence>
<reference evidence="12 13" key="1">
    <citation type="submission" date="2021-05" db="EMBL/GenBank/DDBJ databases">
        <authorList>
            <person name="Baker S."/>
            <person name="Berry C."/>
            <person name="Boyle S."/>
            <person name="Bradley W."/>
            <person name="Brown D."/>
            <person name="Doyle R."/>
            <person name="Edwards M."/>
            <person name="Filijan P."/>
            <person name="Harvey R."/>
            <person name="Hernandez-Ramos J."/>
            <person name="Huynh R."/>
            <person name="Keppelmann E."/>
            <person name="Mahoney J."/>
            <person name="Matthiesen J."/>
            <person name="Naquin D."/>
            <person name="Pearson A."/>
            <person name="Ramirez R.F."/>
            <person name="Rementeria N."/>
            <person name="Singleton Z."/>
            <person name="Smith K."/>
            <person name="Statley K."/>
            <person name="Thomas T."/>
            <person name="Trautner M."/>
            <person name="Vakili B."/>
            <person name="Austen M."/>
            <person name="Brown E."/>
            <person name="Edwards A."/>
            <person name="Garibay O.J."/>
            <person name="Goodwin S."/>
            <person name="Hlaing E."/>
            <person name="Hyndman S."/>
            <person name="Marchetti N."/>
            <person name="Marshall-Inman S."/>
            <person name="Mathis R."/>
            <person name="Medina L."/>
            <person name="Nicacio B."/>
            <person name="Park J."/>
            <person name="Sabanal H."/>
            <person name="Sheldon M."/>
            <person name="Solis K."/>
            <person name="Stargell G."/>
            <person name="Wardrop K."/>
            <person name="Yan S."/>
            <person name="Zamudio L."/>
            <person name="Schleif M.C."/>
            <person name="Hinz J.M."/>
            <person name="Davis W.B."/>
            <person name="Pollenz R.S."/>
            <person name="Garlena R.A."/>
            <person name="Russell D.A."/>
            <person name="Pope W.H."/>
            <person name="Jacobs-Sera D."/>
            <person name="Hatfull G.F."/>
        </authorList>
    </citation>
    <scope>NUCLEOTIDE SEQUENCE [LARGE SCALE GENOMIC DNA]</scope>
</reference>
<dbReference type="Pfam" id="PF00589">
    <property type="entry name" value="Phage_integrase"/>
    <property type="match status" value="1"/>
</dbReference>
<organism evidence="12 13">
    <name type="scientific">Gordonia phage Jojo24</name>
    <dbReference type="NCBI Taxonomy" id="2859476"/>
    <lineage>
        <taxon>Viruses</taxon>
        <taxon>Duplodnaviria</taxon>
        <taxon>Heunggongvirae</taxon>
        <taxon>Uroviricota</taxon>
        <taxon>Caudoviricetes</taxon>
        <taxon>Santhisvirus</taxon>
        <taxon>Santhisvirus jojo24</taxon>
    </lineage>
</organism>
<dbReference type="Proteomes" id="UP000828207">
    <property type="component" value="Segment"/>
</dbReference>